<gene>
    <name evidence="3" type="ORF">V3390_04550</name>
</gene>
<evidence type="ECO:0000313" key="3">
    <source>
        <dbReference type="EMBL" id="MEF2155502.1"/>
    </source>
</evidence>
<dbReference type="InterPro" id="IPR005939">
    <property type="entry name" value="BLH_phosphatase-like"/>
</dbReference>
<evidence type="ECO:0000259" key="2">
    <source>
        <dbReference type="Pfam" id="PF04273"/>
    </source>
</evidence>
<evidence type="ECO:0000313" key="4">
    <source>
        <dbReference type="Proteomes" id="UP001356170"/>
    </source>
</evidence>
<accession>A0ABU7UY72</accession>
<dbReference type="SUPFAM" id="SSF52799">
    <property type="entry name" value="(Phosphotyrosine protein) phosphatases II"/>
    <property type="match status" value="1"/>
</dbReference>
<dbReference type="Proteomes" id="UP001356170">
    <property type="component" value="Unassembled WGS sequence"/>
</dbReference>
<keyword evidence="4" id="KW-1185">Reference proteome</keyword>
<keyword evidence="1" id="KW-0732">Signal</keyword>
<protein>
    <submittedName>
        <fullName evidence="3">Sulfur transferase domain-containing protein</fullName>
    </submittedName>
</protein>
<proteinExistence type="predicted"/>
<dbReference type="InterPro" id="IPR029021">
    <property type="entry name" value="Prot-tyrosine_phosphatase-like"/>
</dbReference>
<feature type="chain" id="PRO_5046159313" evidence="1">
    <location>
        <begin position="25"/>
        <end position="228"/>
    </location>
</feature>
<dbReference type="Pfam" id="PF04273">
    <property type="entry name" value="BLH_phosphatase"/>
    <property type="match status" value="1"/>
</dbReference>
<keyword evidence="3" id="KW-0808">Transferase</keyword>
<dbReference type="EMBL" id="JAZHBO010000001">
    <property type="protein sequence ID" value="MEF2155502.1"/>
    <property type="molecule type" value="Genomic_DNA"/>
</dbReference>
<feature type="signal peptide" evidence="1">
    <location>
        <begin position="1"/>
        <end position="24"/>
    </location>
</feature>
<sequence>MTRIHILRWLGLAVGLAFVPLVQAQTAPVNDAPVVNQSDLRVGAFKEPTRVTTYLPANPVYNISTLAQRLQQNIPNLRRPTVALLVGGQPTPSAWEHAANAGVRTVINLRPASELGIRDEGAEVRTAGLRYVEIPVAGPHDLTRAKAQLLWQQLKDAKGGVLVHCASGNRASALLTLAAHYGGGMSVTEAMTFGRQAGLTGLAPTVQSVLTGVPVAPATVAPAKPASR</sequence>
<dbReference type="Gene3D" id="3.90.190.10">
    <property type="entry name" value="Protein tyrosine phosphatase superfamily"/>
    <property type="match status" value="1"/>
</dbReference>
<dbReference type="RefSeq" id="WP_331703534.1">
    <property type="nucleotide sequence ID" value="NZ_JAZHBO010000001.1"/>
</dbReference>
<evidence type="ECO:0000256" key="1">
    <source>
        <dbReference type="SAM" id="SignalP"/>
    </source>
</evidence>
<name>A0ABU7UY72_9GAMM</name>
<comment type="caution">
    <text evidence="3">The sequence shown here is derived from an EMBL/GenBank/DDBJ whole genome shotgun (WGS) entry which is preliminary data.</text>
</comment>
<reference evidence="3 4" key="1">
    <citation type="submission" date="2024-01" db="EMBL/GenBank/DDBJ databases">
        <title>Novel species of the genus Luteimonas isolated from rivers.</title>
        <authorList>
            <person name="Lu H."/>
        </authorList>
    </citation>
    <scope>NUCLEOTIDE SEQUENCE [LARGE SCALE GENOMIC DNA]</scope>
    <source>
        <strain evidence="3 4">FXH3W</strain>
    </source>
</reference>
<dbReference type="GO" id="GO:0016740">
    <property type="term" value="F:transferase activity"/>
    <property type="evidence" value="ECO:0007669"/>
    <property type="project" value="UniProtKB-KW"/>
</dbReference>
<organism evidence="3 4">
    <name type="scientific">Aquilutibacter rugosus</name>
    <dbReference type="NCBI Taxonomy" id="3115820"/>
    <lineage>
        <taxon>Bacteria</taxon>
        <taxon>Pseudomonadati</taxon>
        <taxon>Pseudomonadota</taxon>
        <taxon>Gammaproteobacteria</taxon>
        <taxon>Lysobacterales</taxon>
        <taxon>Lysobacteraceae</taxon>
        <taxon>Aquilutibacter</taxon>
    </lineage>
</organism>
<feature type="domain" description="Beta-lactamase hydrolase-like protein phosphatase-like" evidence="2">
    <location>
        <begin position="77"/>
        <end position="178"/>
    </location>
</feature>